<dbReference type="EMBL" id="VCQU01000014">
    <property type="protein sequence ID" value="NMN99095.1"/>
    <property type="molecule type" value="Genomic_DNA"/>
</dbReference>
<dbReference type="Gene3D" id="3.10.50.30">
    <property type="entry name" value="Transcription elongation factor, GreA/GreB, C-terminal domain"/>
    <property type="match status" value="1"/>
</dbReference>
<reference evidence="2 3" key="2">
    <citation type="submission" date="2020-06" db="EMBL/GenBank/DDBJ databases">
        <title>Antribacter stalactiti gen. nov., sp. nov., a new member of the family Nacardiaceae isolated from a cave.</title>
        <authorList>
            <person name="Kim I.S."/>
        </authorList>
    </citation>
    <scope>NUCLEOTIDE SEQUENCE [LARGE SCALE GENOMIC DNA]</scope>
    <source>
        <strain evidence="2 3">YC2-7</strain>
    </source>
</reference>
<feature type="domain" description="Transcription elongation factor GreA/GreB C-terminal" evidence="1">
    <location>
        <begin position="73"/>
        <end position="144"/>
    </location>
</feature>
<dbReference type="SUPFAM" id="SSF54534">
    <property type="entry name" value="FKBP-like"/>
    <property type="match status" value="1"/>
</dbReference>
<dbReference type="GO" id="GO:0006354">
    <property type="term" value="P:DNA-templated transcription elongation"/>
    <property type="evidence" value="ECO:0007669"/>
    <property type="project" value="TreeGrafter"/>
</dbReference>
<dbReference type="InterPro" id="IPR001437">
    <property type="entry name" value="Tscrpt_elong_fac_GreA/B_C"/>
</dbReference>
<evidence type="ECO:0000259" key="1">
    <source>
        <dbReference type="Pfam" id="PF01272"/>
    </source>
</evidence>
<protein>
    <submittedName>
        <fullName evidence="2">Transcription elongation factor GreAB</fullName>
    </submittedName>
</protein>
<sequence>MTTTEQIWITPQAHSRLRDELNELRTRLDRPSSTEIGSRAEDGGIERSAVQARIRRIHDLLRHAVVGETPPDDGVAEPGMVLTIRYDDTGDIETFLLAVRDAEDGATEVYSTHSPLGTAILGASPGQQCTYAVPSGATVRVTLLNAVPYGRHESAHERSPSQLTGSGR</sequence>
<keyword evidence="2" id="KW-0648">Protein biosynthesis</keyword>
<dbReference type="AlphaFoldDB" id="A0A848KK71"/>
<dbReference type="Proteomes" id="UP000535543">
    <property type="component" value="Unassembled WGS sequence"/>
</dbReference>
<dbReference type="RefSeq" id="WP_169594047.1">
    <property type="nucleotide sequence ID" value="NZ_VCQU01000014.1"/>
</dbReference>
<name>A0A848KK71_9NOCA</name>
<evidence type="ECO:0000313" key="3">
    <source>
        <dbReference type="Proteomes" id="UP000535543"/>
    </source>
</evidence>
<dbReference type="InterPro" id="IPR036953">
    <property type="entry name" value="GreA/GreB_C_sf"/>
</dbReference>
<evidence type="ECO:0000313" key="2">
    <source>
        <dbReference type="EMBL" id="NMN99095.1"/>
    </source>
</evidence>
<dbReference type="GO" id="GO:0003677">
    <property type="term" value="F:DNA binding"/>
    <property type="evidence" value="ECO:0007669"/>
    <property type="project" value="InterPro"/>
</dbReference>
<proteinExistence type="predicted"/>
<keyword evidence="3" id="KW-1185">Reference proteome</keyword>
<dbReference type="GO" id="GO:0032784">
    <property type="term" value="P:regulation of DNA-templated transcription elongation"/>
    <property type="evidence" value="ECO:0007669"/>
    <property type="project" value="InterPro"/>
</dbReference>
<dbReference type="PIRSF" id="PIRSF006092">
    <property type="entry name" value="GreA_GreB"/>
    <property type="match status" value="1"/>
</dbReference>
<gene>
    <name evidence="2" type="ORF">FGL95_29135</name>
</gene>
<dbReference type="InterPro" id="IPR023459">
    <property type="entry name" value="Tscrpt_elong_fac_GreA/B_fam"/>
</dbReference>
<dbReference type="GO" id="GO:0070063">
    <property type="term" value="F:RNA polymerase binding"/>
    <property type="evidence" value="ECO:0007669"/>
    <property type="project" value="InterPro"/>
</dbReference>
<organism evidence="2 3">
    <name type="scientific">Antrihabitans stalactiti</name>
    <dbReference type="NCBI Taxonomy" id="2584121"/>
    <lineage>
        <taxon>Bacteria</taxon>
        <taxon>Bacillati</taxon>
        <taxon>Actinomycetota</taxon>
        <taxon>Actinomycetes</taxon>
        <taxon>Mycobacteriales</taxon>
        <taxon>Nocardiaceae</taxon>
        <taxon>Antrihabitans</taxon>
    </lineage>
</organism>
<dbReference type="SUPFAM" id="SSF46557">
    <property type="entry name" value="GreA transcript cleavage protein, N-terminal domain"/>
    <property type="match status" value="1"/>
</dbReference>
<accession>A0A848KK71</accession>
<dbReference type="GO" id="GO:0003746">
    <property type="term" value="F:translation elongation factor activity"/>
    <property type="evidence" value="ECO:0007669"/>
    <property type="project" value="UniProtKB-KW"/>
</dbReference>
<dbReference type="Pfam" id="PF01272">
    <property type="entry name" value="GreA_GreB"/>
    <property type="match status" value="1"/>
</dbReference>
<comment type="caution">
    <text evidence="2">The sequence shown here is derived from an EMBL/GenBank/DDBJ whole genome shotgun (WGS) entry which is preliminary data.</text>
</comment>
<dbReference type="PANTHER" id="PTHR30437">
    <property type="entry name" value="TRANSCRIPTION ELONGATION FACTOR GREA"/>
    <property type="match status" value="1"/>
</dbReference>
<reference evidence="2 3" key="1">
    <citation type="submission" date="2019-05" db="EMBL/GenBank/DDBJ databases">
        <authorList>
            <person name="Lee S.D."/>
        </authorList>
    </citation>
    <scope>NUCLEOTIDE SEQUENCE [LARGE SCALE GENOMIC DNA]</scope>
    <source>
        <strain evidence="2 3">YC2-7</strain>
    </source>
</reference>
<dbReference type="InterPro" id="IPR036805">
    <property type="entry name" value="Tscrpt_elong_fac_GreA/B_N_sf"/>
</dbReference>
<dbReference type="PANTHER" id="PTHR30437:SF4">
    <property type="entry name" value="TRANSCRIPTION ELONGATION FACTOR GREA"/>
    <property type="match status" value="1"/>
</dbReference>
<keyword evidence="2" id="KW-0251">Elongation factor</keyword>